<keyword evidence="2 6" id="KW-0812">Transmembrane</keyword>
<dbReference type="EMBL" id="ATMH01007281">
    <property type="protein sequence ID" value="EPY24236.1"/>
    <property type="molecule type" value="Genomic_DNA"/>
</dbReference>
<dbReference type="GO" id="GO:0005737">
    <property type="term" value="C:cytoplasm"/>
    <property type="evidence" value="ECO:0007669"/>
    <property type="project" value="TreeGrafter"/>
</dbReference>
<feature type="transmembrane region" description="Helical" evidence="6">
    <location>
        <begin position="528"/>
        <end position="545"/>
    </location>
</feature>
<feature type="domain" description="Amino acid transporter transmembrane" evidence="7">
    <location>
        <begin position="97"/>
        <end position="610"/>
    </location>
</feature>
<dbReference type="Pfam" id="PF01490">
    <property type="entry name" value="Aa_trans"/>
    <property type="match status" value="1"/>
</dbReference>
<gene>
    <name evidence="8" type="ORF">STCU_07281</name>
</gene>
<feature type="transmembrane region" description="Helical" evidence="6">
    <location>
        <begin position="585"/>
        <end position="611"/>
    </location>
</feature>
<evidence type="ECO:0000256" key="6">
    <source>
        <dbReference type="SAM" id="Phobius"/>
    </source>
</evidence>
<feature type="transmembrane region" description="Helical" evidence="6">
    <location>
        <begin position="343"/>
        <end position="369"/>
    </location>
</feature>
<dbReference type="GO" id="GO:0015179">
    <property type="term" value="F:L-amino acid transmembrane transporter activity"/>
    <property type="evidence" value="ECO:0007669"/>
    <property type="project" value="TreeGrafter"/>
</dbReference>
<accession>S9VB34</accession>
<feature type="transmembrane region" description="Helical" evidence="6">
    <location>
        <begin position="257"/>
        <end position="279"/>
    </location>
</feature>
<evidence type="ECO:0000256" key="4">
    <source>
        <dbReference type="ARBA" id="ARBA00023136"/>
    </source>
</evidence>
<feature type="transmembrane region" description="Helical" evidence="6">
    <location>
        <begin position="226"/>
        <end position="245"/>
    </location>
</feature>
<feature type="transmembrane region" description="Helical" evidence="6">
    <location>
        <begin position="551"/>
        <end position="573"/>
    </location>
</feature>
<name>S9VB34_9TRYP</name>
<feature type="transmembrane region" description="Helical" evidence="6">
    <location>
        <begin position="174"/>
        <end position="206"/>
    </location>
</feature>
<dbReference type="AlphaFoldDB" id="S9VB34"/>
<evidence type="ECO:0000313" key="8">
    <source>
        <dbReference type="EMBL" id="EPY24236.1"/>
    </source>
</evidence>
<dbReference type="InterPro" id="IPR013057">
    <property type="entry name" value="AA_transpt_TM"/>
</dbReference>
<organism evidence="8 9">
    <name type="scientific">Strigomonas culicis</name>
    <dbReference type="NCBI Taxonomy" id="28005"/>
    <lineage>
        <taxon>Eukaryota</taxon>
        <taxon>Discoba</taxon>
        <taxon>Euglenozoa</taxon>
        <taxon>Kinetoplastea</taxon>
        <taxon>Metakinetoplastina</taxon>
        <taxon>Trypanosomatida</taxon>
        <taxon>Trypanosomatidae</taxon>
        <taxon>Strigomonadinae</taxon>
        <taxon>Strigomonas</taxon>
    </lineage>
</organism>
<reference evidence="8 9" key="1">
    <citation type="journal article" date="2013" name="PLoS ONE">
        <title>Predicting the Proteins of Angomonas deanei, Strigomonas culicis and Their Respective Endosymbionts Reveals New Aspects of the Trypanosomatidae Family.</title>
        <authorList>
            <person name="Motta M.C."/>
            <person name="Martins A.C."/>
            <person name="de Souza S.S."/>
            <person name="Catta-Preta C.M."/>
            <person name="Silva R."/>
            <person name="Klein C.C."/>
            <person name="de Almeida L.G."/>
            <person name="de Lima Cunha O."/>
            <person name="Ciapina L.P."/>
            <person name="Brocchi M."/>
            <person name="Colabardini A.C."/>
            <person name="de Araujo Lima B."/>
            <person name="Machado C.R."/>
            <person name="de Almeida Soares C.M."/>
            <person name="Probst C.M."/>
            <person name="de Menezes C.B."/>
            <person name="Thompson C.E."/>
            <person name="Bartholomeu D.C."/>
            <person name="Gradia D.F."/>
            <person name="Pavoni D.P."/>
            <person name="Grisard E.C."/>
            <person name="Fantinatti-Garboggini F."/>
            <person name="Marchini F.K."/>
            <person name="Rodrigues-Luiz G.F."/>
            <person name="Wagner G."/>
            <person name="Goldman G.H."/>
            <person name="Fietto J.L."/>
            <person name="Elias M.C."/>
            <person name="Goldman M.H."/>
            <person name="Sagot M.F."/>
            <person name="Pereira M."/>
            <person name="Stoco P.H."/>
            <person name="de Mendonca-Neto R.P."/>
            <person name="Teixeira S.M."/>
            <person name="Maciel T.E."/>
            <person name="de Oliveira Mendes T.A."/>
            <person name="Urmenyi T.P."/>
            <person name="de Souza W."/>
            <person name="Schenkman S."/>
            <person name="de Vasconcelos A.T."/>
        </authorList>
    </citation>
    <scope>NUCLEOTIDE SEQUENCE [LARGE SCALE GENOMIC DNA]</scope>
</reference>
<feature type="transmembrane region" description="Helical" evidence="6">
    <location>
        <begin position="98"/>
        <end position="118"/>
    </location>
</feature>
<evidence type="ECO:0000256" key="3">
    <source>
        <dbReference type="ARBA" id="ARBA00022989"/>
    </source>
</evidence>
<keyword evidence="3 6" id="KW-1133">Transmembrane helix</keyword>
<feature type="compositionally biased region" description="Basic and acidic residues" evidence="5">
    <location>
        <begin position="466"/>
        <end position="484"/>
    </location>
</feature>
<sequence length="617" mass="69014">MFVLLDPSFWLPHRVEHLLQFILLVSSRLTGYCTQKRTHTHTQFFTHISKRSEIMADARNEPLFVDGSDDAIGHRRKGGFAPIRCIQRFIYRVFPPGGVLSSSFSLASGSLGAGILGLPSSSNTCGLGMAMIYLVIITFFSIFSMHLLAVVAGRTKARSFEAMARCLFPQAKGAFSYWVAFIRWFYAFGACIGYVISIGNCLSPIFDESYKRNPNNTAIGYFQSTAGNRLLVSLVWLCIMLPLVIPKHVDTLRYASMFAVAFMTYFVMVIIVHSGMNGFKKNVHNVRLSGSADDMTGSYVYMFRTGNTATTAMGTFFFAYICQVNALEVYWDMRPEVRTVRNYTYASTIGMLICGSLYVLVSIFGYFDFGSEKLSSSSILLMYNPLSEGALMLAYVGVMVKLCVSYALLSIASRNTIYYVIGWQKKYGRRHYRRGGELERRSGPALGSHEEMHAVEPAKRISSHAETSREAVMENRSAAREEHHCMDADPQKLSALADAEGDEEKEELEEMEEDDVLFVDNIPFWKHLIVVLLLAVVKLILGLFIPTIKIVFSFAGSISGGFLAFIFPALFYMYAGHFTIREVGWFIYVFTYLLLICGVIGLVFGTGASIYSTVLGI</sequence>
<feature type="region of interest" description="Disordered" evidence="5">
    <location>
        <begin position="457"/>
        <end position="484"/>
    </location>
</feature>
<proteinExistence type="predicted"/>
<dbReference type="Proteomes" id="UP000015354">
    <property type="component" value="Unassembled WGS sequence"/>
</dbReference>
<feature type="transmembrane region" description="Helical" evidence="6">
    <location>
        <begin position="299"/>
        <end position="322"/>
    </location>
</feature>
<keyword evidence="9" id="KW-1185">Reference proteome</keyword>
<dbReference type="GO" id="GO:0016020">
    <property type="term" value="C:membrane"/>
    <property type="evidence" value="ECO:0007669"/>
    <property type="project" value="UniProtKB-SubCell"/>
</dbReference>
<keyword evidence="4 6" id="KW-0472">Membrane</keyword>
<evidence type="ECO:0000256" key="5">
    <source>
        <dbReference type="SAM" id="MobiDB-lite"/>
    </source>
</evidence>
<feature type="transmembrane region" description="Helical" evidence="6">
    <location>
        <begin position="389"/>
        <end position="409"/>
    </location>
</feature>
<evidence type="ECO:0000313" key="9">
    <source>
        <dbReference type="Proteomes" id="UP000015354"/>
    </source>
</evidence>
<dbReference type="PANTHER" id="PTHR22950">
    <property type="entry name" value="AMINO ACID TRANSPORTER"/>
    <property type="match status" value="1"/>
</dbReference>
<evidence type="ECO:0000256" key="2">
    <source>
        <dbReference type="ARBA" id="ARBA00022692"/>
    </source>
</evidence>
<evidence type="ECO:0000256" key="1">
    <source>
        <dbReference type="ARBA" id="ARBA00004141"/>
    </source>
</evidence>
<feature type="transmembrane region" description="Helical" evidence="6">
    <location>
        <begin position="130"/>
        <end position="153"/>
    </location>
</feature>
<comment type="subcellular location">
    <subcellularLocation>
        <location evidence="1">Membrane</location>
        <topology evidence="1">Multi-pass membrane protein</topology>
    </subcellularLocation>
</comment>
<protein>
    <submittedName>
        <fullName evidence="8">Amino acid permease</fullName>
    </submittedName>
</protein>
<dbReference type="OrthoDB" id="263944at2759"/>
<dbReference type="PANTHER" id="PTHR22950:SF369">
    <property type="entry name" value="ACID TRANSPORTER 1, PUTATIVE-RELATED"/>
    <property type="match status" value="1"/>
</dbReference>
<comment type="caution">
    <text evidence="8">The sequence shown here is derived from an EMBL/GenBank/DDBJ whole genome shotgun (WGS) entry which is preliminary data.</text>
</comment>
<evidence type="ECO:0000259" key="7">
    <source>
        <dbReference type="Pfam" id="PF01490"/>
    </source>
</evidence>